<dbReference type="RefSeq" id="WP_191297032.1">
    <property type="nucleotide sequence ID" value="NZ_BNAR01000002.1"/>
</dbReference>
<dbReference type="EMBL" id="BNAR01000002">
    <property type="protein sequence ID" value="GHH33260.1"/>
    <property type="molecule type" value="Genomic_DNA"/>
</dbReference>
<evidence type="ECO:0000259" key="6">
    <source>
        <dbReference type="PROSITE" id="PS50850"/>
    </source>
</evidence>
<dbReference type="InterPro" id="IPR036259">
    <property type="entry name" value="MFS_trans_sf"/>
</dbReference>
<proteinExistence type="predicted"/>
<feature type="transmembrane region" description="Helical" evidence="5">
    <location>
        <begin position="345"/>
        <end position="368"/>
    </location>
</feature>
<feature type="transmembrane region" description="Helical" evidence="5">
    <location>
        <begin position="190"/>
        <end position="210"/>
    </location>
</feature>
<feature type="transmembrane region" description="Helical" evidence="5">
    <location>
        <begin position="256"/>
        <end position="280"/>
    </location>
</feature>
<keyword evidence="3 5" id="KW-1133">Transmembrane helix</keyword>
<evidence type="ECO:0000256" key="5">
    <source>
        <dbReference type="SAM" id="Phobius"/>
    </source>
</evidence>
<gene>
    <name evidence="7" type="ORF">GCM10017774_15420</name>
</gene>
<accession>A0ABQ3M6Z7</accession>
<feature type="transmembrane region" description="Helical" evidence="5">
    <location>
        <begin position="409"/>
        <end position="426"/>
    </location>
</feature>
<dbReference type="PANTHER" id="PTHR23501:SF197">
    <property type="entry name" value="COMD"/>
    <property type="match status" value="1"/>
</dbReference>
<comment type="subcellular location">
    <subcellularLocation>
        <location evidence="1">Cell membrane</location>
        <topology evidence="1">Multi-pass membrane protein</topology>
    </subcellularLocation>
</comment>
<evidence type="ECO:0000313" key="7">
    <source>
        <dbReference type="EMBL" id="GHH33260.1"/>
    </source>
</evidence>
<protein>
    <submittedName>
        <fullName evidence="7">MFS transporter</fullName>
    </submittedName>
</protein>
<dbReference type="PANTHER" id="PTHR23501">
    <property type="entry name" value="MAJOR FACILITATOR SUPERFAMILY"/>
    <property type="match status" value="1"/>
</dbReference>
<dbReference type="SUPFAM" id="SSF103473">
    <property type="entry name" value="MFS general substrate transporter"/>
    <property type="match status" value="1"/>
</dbReference>
<dbReference type="InterPro" id="IPR020846">
    <property type="entry name" value="MFS_dom"/>
</dbReference>
<feature type="domain" description="Major facilitator superfamily (MFS) profile" evidence="6">
    <location>
        <begin position="1"/>
        <end position="435"/>
    </location>
</feature>
<feature type="transmembrane region" description="Helical" evidence="5">
    <location>
        <begin position="41"/>
        <end position="62"/>
    </location>
</feature>
<sequence>MTGSTRSMAVLAALAVTIGALESIPFPALPLLQRELGLDPAQAGLLSTTLIITSAITMPIVAKIADDRGGRRTLLVLTWCIVAGAVLSAFATTFPAILLGQFLQGLGGGVLPVSFVVARQPFSESTPVAVGVLTGLFTVGTGLGVLVAGPLADALSRQWMFLLPALVVAAVALVAPFALPGARNVRRARLDWLGGLLLALALASLMLALFLAPQGLLAAAALLVVALASGAGWVAVERRAEHPLIDLGVLRARGVWTASITAGALGASYSATYFLVPQLLSGFGATATEISLHLFPTVAVAVVVGPLSGLFVRRAGVRVAMVVGLALTASGTLFLAGWHDVPWQIAAGMLVTLGLGVGTASTATYTAVIASVGEQDTGVAAATCGIARAIGAALGVQVAAALLTAGVSFQLGFLLAAAVVLAPLVLQRKIRFSEAAVRG</sequence>
<evidence type="ECO:0000256" key="1">
    <source>
        <dbReference type="ARBA" id="ARBA00004651"/>
    </source>
</evidence>
<dbReference type="PROSITE" id="PS50850">
    <property type="entry name" value="MFS"/>
    <property type="match status" value="1"/>
</dbReference>
<keyword evidence="4 5" id="KW-0472">Membrane</keyword>
<feature type="transmembrane region" description="Helical" evidence="5">
    <location>
        <begin position="74"/>
        <end position="91"/>
    </location>
</feature>
<feature type="transmembrane region" description="Helical" evidence="5">
    <location>
        <begin position="158"/>
        <end position="178"/>
    </location>
</feature>
<dbReference type="Gene3D" id="1.20.1250.20">
    <property type="entry name" value="MFS general substrate transporter like domains"/>
    <property type="match status" value="2"/>
</dbReference>
<feature type="transmembrane region" description="Helical" evidence="5">
    <location>
        <begin position="130"/>
        <end position="152"/>
    </location>
</feature>
<feature type="transmembrane region" description="Helical" evidence="5">
    <location>
        <begin position="216"/>
        <end position="236"/>
    </location>
</feature>
<organism evidence="7 8">
    <name type="scientific">Lentzea cavernae</name>
    <dbReference type="NCBI Taxonomy" id="2020703"/>
    <lineage>
        <taxon>Bacteria</taxon>
        <taxon>Bacillati</taxon>
        <taxon>Actinomycetota</taxon>
        <taxon>Actinomycetes</taxon>
        <taxon>Pseudonocardiales</taxon>
        <taxon>Pseudonocardiaceae</taxon>
        <taxon>Lentzea</taxon>
    </lineage>
</organism>
<keyword evidence="8" id="KW-1185">Reference proteome</keyword>
<evidence type="ECO:0000256" key="2">
    <source>
        <dbReference type="ARBA" id="ARBA00022692"/>
    </source>
</evidence>
<feature type="transmembrane region" description="Helical" evidence="5">
    <location>
        <begin position="319"/>
        <end position="339"/>
    </location>
</feature>
<evidence type="ECO:0000313" key="8">
    <source>
        <dbReference type="Proteomes" id="UP000605568"/>
    </source>
</evidence>
<evidence type="ECO:0000256" key="4">
    <source>
        <dbReference type="ARBA" id="ARBA00023136"/>
    </source>
</evidence>
<dbReference type="Pfam" id="PF07690">
    <property type="entry name" value="MFS_1"/>
    <property type="match status" value="2"/>
</dbReference>
<feature type="transmembrane region" description="Helical" evidence="5">
    <location>
        <begin position="380"/>
        <end position="403"/>
    </location>
</feature>
<comment type="caution">
    <text evidence="7">The sequence shown here is derived from an EMBL/GenBank/DDBJ whole genome shotgun (WGS) entry which is preliminary data.</text>
</comment>
<reference evidence="8" key="1">
    <citation type="journal article" date="2019" name="Int. J. Syst. Evol. Microbiol.">
        <title>The Global Catalogue of Microorganisms (GCM) 10K type strain sequencing project: providing services to taxonomists for standard genome sequencing and annotation.</title>
        <authorList>
            <consortium name="The Broad Institute Genomics Platform"/>
            <consortium name="The Broad Institute Genome Sequencing Center for Infectious Disease"/>
            <person name="Wu L."/>
            <person name="Ma J."/>
        </authorList>
    </citation>
    <scope>NUCLEOTIDE SEQUENCE [LARGE SCALE GENOMIC DNA]</scope>
    <source>
        <strain evidence="8">CGMCC 4.7367</strain>
    </source>
</reference>
<feature type="transmembrane region" description="Helical" evidence="5">
    <location>
        <begin position="292"/>
        <end position="312"/>
    </location>
</feature>
<feature type="transmembrane region" description="Helical" evidence="5">
    <location>
        <begin position="97"/>
        <end position="118"/>
    </location>
</feature>
<dbReference type="InterPro" id="IPR011701">
    <property type="entry name" value="MFS"/>
</dbReference>
<evidence type="ECO:0000256" key="3">
    <source>
        <dbReference type="ARBA" id="ARBA00022989"/>
    </source>
</evidence>
<keyword evidence="2 5" id="KW-0812">Transmembrane</keyword>
<dbReference type="Proteomes" id="UP000605568">
    <property type="component" value="Unassembled WGS sequence"/>
</dbReference>
<name>A0ABQ3M6Z7_9PSEU</name>